<reference evidence="2 3" key="1">
    <citation type="submission" date="2016-10" db="EMBL/GenBank/DDBJ databases">
        <authorList>
            <person name="de Groot N.N."/>
        </authorList>
    </citation>
    <scope>NUCLEOTIDE SEQUENCE [LARGE SCALE GENOMIC DNA]</scope>
    <source>
        <strain evidence="2 3">B7-7</strain>
    </source>
</reference>
<evidence type="ECO:0000313" key="2">
    <source>
        <dbReference type="EMBL" id="SEP90969.1"/>
    </source>
</evidence>
<proteinExistence type="inferred from homology"/>
<dbReference type="InterPro" id="IPR052184">
    <property type="entry name" value="SDR_enzymes"/>
</dbReference>
<protein>
    <submittedName>
        <fullName evidence="2">Short-chain dehydrogenase</fullName>
    </submittedName>
</protein>
<name>A0A1H9BQ06_9GAMM</name>
<organism evidence="2 3">
    <name type="scientific">Ectothiorhodospira magna</name>
    <dbReference type="NCBI Taxonomy" id="867345"/>
    <lineage>
        <taxon>Bacteria</taxon>
        <taxon>Pseudomonadati</taxon>
        <taxon>Pseudomonadota</taxon>
        <taxon>Gammaproteobacteria</taxon>
        <taxon>Chromatiales</taxon>
        <taxon>Ectothiorhodospiraceae</taxon>
        <taxon>Ectothiorhodospira</taxon>
    </lineage>
</organism>
<dbReference type="PANTHER" id="PTHR45458">
    <property type="entry name" value="SHORT-CHAIN DEHYDROGENASE/REDUCTASE SDR"/>
    <property type="match status" value="1"/>
</dbReference>
<dbReference type="CDD" id="cd05325">
    <property type="entry name" value="carb_red_sniffer_like_SDR_c"/>
    <property type="match status" value="1"/>
</dbReference>
<dbReference type="PRINTS" id="PR00081">
    <property type="entry name" value="GDHRDH"/>
</dbReference>
<dbReference type="STRING" id="867345.SAMN05421693_11033"/>
<dbReference type="OrthoDB" id="5786478at2"/>
<accession>A0A1H9BQ06</accession>
<dbReference type="EMBL" id="FOFO01000010">
    <property type="protein sequence ID" value="SEP90969.1"/>
    <property type="molecule type" value="Genomic_DNA"/>
</dbReference>
<dbReference type="InterPro" id="IPR036291">
    <property type="entry name" value="NAD(P)-bd_dom_sf"/>
</dbReference>
<comment type="similarity">
    <text evidence="1">Belongs to the short-chain dehydrogenases/reductases (SDR) family.</text>
</comment>
<sequence>MAETIVITGANRGIGLALVQQYAETGARIFAACRHPEKAPELSRLAARTQGRVSVHPLDVTQPAQVAALAGVLTDTPVDILINNAGSYGPATPFGQTDEAAWVETLRINTIAPLKIMEALVDRVAASERRLMVNITSKMGSMGDNGSGGAYIYRSTKAALNAVVVSAARDLQARKITVVAQHPGWVRTDMGGPNGELDTTESATALRHIFARLTLADSGRFIDIDGSDIPW</sequence>
<evidence type="ECO:0000256" key="1">
    <source>
        <dbReference type="RuleBase" id="RU000363"/>
    </source>
</evidence>
<dbReference type="GO" id="GO:0016616">
    <property type="term" value="F:oxidoreductase activity, acting on the CH-OH group of donors, NAD or NADP as acceptor"/>
    <property type="evidence" value="ECO:0007669"/>
    <property type="project" value="TreeGrafter"/>
</dbReference>
<dbReference type="PANTHER" id="PTHR45458:SF1">
    <property type="entry name" value="SHORT CHAIN DEHYDROGENASE"/>
    <property type="match status" value="1"/>
</dbReference>
<dbReference type="AlphaFoldDB" id="A0A1H9BQ06"/>
<evidence type="ECO:0000313" key="3">
    <source>
        <dbReference type="Proteomes" id="UP000199496"/>
    </source>
</evidence>
<keyword evidence="3" id="KW-1185">Reference proteome</keyword>
<dbReference type="SUPFAM" id="SSF51735">
    <property type="entry name" value="NAD(P)-binding Rossmann-fold domains"/>
    <property type="match status" value="1"/>
</dbReference>
<dbReference type="PRINTS" id="PR00080">
    <property type="entry name" value="SDRFAMILY"/>
</dbReference>
<dbReference type="InterPro" id="IPR002347">
    <property type="entry name" value="SDR_fam"/>
</dbReference>
<dbReference type="Pfam" id="PF00106">
    <property type="entry name" value="adh_short"/>
    <property type="match status" value="1"/>
</dbReference>
<gene>
    <name evidence="2" type="ORF">SAMN05421693_11033</name>
</gene>
<dbReference type="Proteomes" id="UP000199496">
    <property type="component" value="Unassembled WGS sequence"/>
</dbReference>
<dbReference type="Gene3D" id="3.40.50.720">
    <property type="entry name" value="NAD(P)-binding Rossmann-like Domain"/>
    <property type="match status" value="1"/>
</dbReference>
<dbReference type="RefSeq" id="WP_090205542.1">
    <property type="nucleotide sequence ID" value="NZ_FOFO01000010.1"/>
</dbReference>